<dbReference type="Pfam" id="PF14583">
    <property type="entry name" value="Pectate_lyase22"/>
    <property type="match status" value="1"/>
</dbReference>
<name>A0ABT7L9R0_9BACI</name>
<accession>A0ABT7L9R0</accession>
<dbReference type="InterPro" id="IPR011659">
    <property type="entry name" value="WD40"/>
</dbReference>
<dbReference type="Pfam" id="PF07676">
    <property type="entry name" value="PD40"/>
    <property type="match status" value="1"/>
</dbReference>
<proteinExistence type="predicted"/>
<dbReference type="SUPFAM" id="SSF82171">
    <property type="entry name" value="DPP6 N-terminal domain-like"/>
    <property type="match status" value="1"/>
</dbReference>
<dbReference type="GO" id="GO:0016829">
    <property type="term" value="F:lyase activity"/>
    <property type="evidence" value="ECO:0007669"/>
    <property type="project" value="UniProtKB-KW"/>
</dbReference>
<evidence type="ECO:0000313" key="3">
    <source>
        <dbReference type="Proteomes" id="UP001235343"/>
    </source>
</evidence>
<evidence type="ECO:0000313" key="2">
    <source>
        <dbReference type="EMBL" id="MDL4842611.1"/>
    </source>
</evidence>
<organism evidence="2 3">
    <name type="scientific">Aquibacillus rhizosphaerae</name>
    <dbReference type="NCBI Taxonomy" id="3051431"/>
    <lineage>
        <taxon>Bacteria</taxon>
        <taxon>Bacillati</taxon>
        <taxon>Bacillota</taxon>
        <taxon>Bacilli</taxon>
        <taxon>Bacillales</taxon>
        <taxon>Bacillaceae</taxon>
        <taxon>Aquibacillus</taxon>
    </lineage>
</organism>
<dbReference type="RefSeq" id="WP_285933901.1">
    <property type="nucleotide sequence ID" value="NZ_JASTZU010000060.1"/>
</dbReference>
<evidence type="ECO:0000259" key="1">
    <source>
        <dbReference type="Pfam" id="PF14583"/>
    </source>
</evidence>
<dbReference type="PANTHER" id="PTHR36842:SF1">
    <property type="entry name" value="PROTEIN TOLB"/>
    <property type="match status" value="1"/>
</dbReference>
<dbReference type="Proteomes" id="UP001235343">
    <property type="component" value="Unassembled WGS sequence"/>
</dbReference>
<dbReference type="Gene3D" id="2.130.10.10">
    <property type="entry name" value="YVTN repeat-like/Quinoprotein amine dehydrogenase"/>
    <property type="match status" value="1"/>
</dbReference>
<gene>
    <name evidence="2" type="ORF">QQS35_19430</name>
</gene>
<keyword evidence="3" id="KW-1185">Reference proteome</keyword>
<dbReference type="EMBL" id="JASTZU010000060">
    <property type="protein sequence ID" value="MDL4842611.1"/>
    <property type="molecule type" value="Genomic_DNA"/>
</dbReference>
<dbReference type="InterPro" id="IPR015943">
    <property type="entry name" value="WD40/YVTN_repeat-like_dom_sf"/>
</dbReference>
<dbReference type="PANTHER" id="PTHR36842">
    <property type="entry name" value="PROTEIN TOLB HOMOLOG"/>
    <property type="match status" value="1"/>
</dbReference>
<reference evidence="2 3" key="1">
    <citation type="submission" date="2023-06" db="EMBL/GenBank/DDBJ databases">
        <title>Aquibacillus rhizosphaerae LR5S19.</title>
        <authorList>
            <person name="Sun J.-Q."/>
        </authorList>
    </citation>
    <scope>NUCLEOTIDE SEQUENCE [LARGE SCALE GENOMIC DNA]</scope>
    <source>
        <strain evidence="2 3">LR5S19</strain>
    </source>
</reference>
<keyword evidence="2" id="KW-0456">Lyase</keyword>
<comment type="caution">
    <text evidence="2">The sequence shown here is derived from an EMBL/GenBank/DDBJ whole genome shotgun (WGS) entry which is preliminary data.</text>
</comment>
<protein>
    <submittedName>
        <fullName evidence="2">Oligogalacturonate lyase family protein</fullName>
    </submittedName>
</protein>
<feature type="domain" description="Oligogalacturonate lyase" evidence="1">
    <location>
        <begin position="5"/>
        <end position="268"/>
    </location>
</feature>
<dbReference type="InterPro" id="IPR027946">
    <property type="entry name" value="Ogl_dom"/>
</dbReference>
<sequence>MLQIMGKGKVWLPEWKQYKDRITGVSITQLTDYTGHSHHLYFTENGWYDNDNKLLFCSDRENKTNLFSIDIQSGEIVQLTDHDTTYGNLSTCLDTTGKKAYFRRRNQLIEIDLENLNERLIYEGPADLVGGNINCTTDGKSIITCVHEDFSSKFTIDLKNGYVGHRKLMESKPKSQIMEIDIEKGKERVVHEEENFITHINTSPKHSHLITFCHEGPWQLVDHRIWGLNLKSGEAWKIRERKRDHEMVGHEYWYPDGEHIGYHGFRQKNGTGFFGKIRYDNTAMEEVEFDFINWHAHSFGFDKVVVDGRAPLHNLIVWQKENGVFSKPKILCEHRCSFHVQKVHAHPRFTPSGDKLLFTSDRNGYGNIYLVDLPTVFEQLPDY</sequence>